<reference evidence="2 3" key="1">
    <citation type="submission" date="2015-05" db="EMBL/GenBank/DDBJ databases">
        <title>Distinctive expansion of gene families associated with plant cell wall degradation and secondary metabolism in the genomes of grapevine trunk pathogens.</title>
        <authorList>
            <person name="Lawrence D.P."/>
            <person name="Travadon R."/>
            <person name="Rolshausen P.E."/>
            <person name="Baumgartner K."/>
        </authorList>
    </citation>
    <scope>NUCLEOTIDE SEQUENCE [LARGE SCALE GENOMIC DNA]</scope>
    <source>
        <strain evidence="2">UCRPC4</strain>
    </source>
</reference>
<reference evidence="2 3" key="2">
    <citation type="submission" date="2015-05" db="EMBL/GenBank/DDBJ databases">
        <authorList>
            <person name="Morales-Cruz A."/>
            <person name="Amrine K.C."/>
            <person name="Cantu D."/>
        </authorList>
    </citation>
    <scope>NUCLEOTIDE SEQUENCE [LARGE SCALE GENOMIC DNA]</scope>
    <source>
        <strain evidence="2">UCRPC4</strain>
    </source>
</reference>
<feature type="compositionally biased region" description="Polar residues" evidence="1">
    <location>
        <begin position="78"/>
        <end position="93"/>
    </location>
</feature>
<accession>A0A0G2H8N1</accession>
<feature type="compositionally biased region" description="Basic and acidic residues" evidence="1">
    <location>
        <begin position="242"/>
        <end position="254"/>
    </location>
</feature>
<dbReference type="EMBL" id="LCWF01000053">
    <property type="protein sequence ID" value="KKY24965.1"/>
    <property type="molecule type" value="Genomic_DNA"/>
</dbReference>
<feature type="region of interest" description="Disordered" evidence="1">
    <location>
        <begin position="1"/>
        <end position="52"/>
    </location>
</feature>
<evidence type="ECO:0000313" key="2">
    <source>
        <dbReference type="EMBL" id="KKY24965.1"/>
    </source>
</evidence>
<dbReference type="AlphaFoldDB" id="A0A0G2H8N1"/>
<organism evidence="2 3">
    <name type="scientific">Phaeomoniella chlamydospora</name>
    <name type="common">Phaeoacremonium chlamydosporum</name>
    <dbReference type="NCBI Taxonomy" id="158046"/>
    <lineage>
        <taxon>Eukaryota</taxon>
        <taxon>Fungi</taxon>
        <taxon>Dikarya</taxon>
        <taxon>Ascomycota</taxon>
        <taxon>Pezizomycotina</taxon>
        <taxon>Eurotiomycetes</taxon>
        <taxon>Chaetothyriomycetidae</taxon>
        <taxon>Phaeomoniellales</taxon>
        <taxon>Phaeomoniellaceae</taxon>
        <taxon>Phaeomoniella</taxon>
    </lineage>
</organism>
<gene>
    <name evidence="2" type="ORF">UCRPC4_g02186</name>
</gene>
<sequence>MDGQTGSLSPNWASRWDSLFPDEFQGSPEGQEQTGQFQEDMDSSPLEMTSRLADPYGSVLGLDKSWLDQLAESDETTVEQPSVGQAVQDQPRNISEAPAGVAANISSVDLGVLSSPVMGEQEQEQVAKWNPLSAQQLTLSGPVPQTGHLPAAADTSAVFNFSDPLSLPAAADPSAVPHLSDLPSLPAAAESTVAFRIDEGPLPTPPSSGKKAQKDKSILHQTGAGVKKSKAAKLAKTTPGGARKDSGRPRKQEVDGPSQKVEQVGGLTFVLDTRAASNLPNVHQQAVRVDGKRRNTRFNGIFDKEGNLVTKKAEY</sequence>
<feature type="compositionally biased region" description="Polar residues" evidence="1">
    <location>
        <begin position="28"/>
        <end position="37"/>
    </location>
</feature>
<feature type="compositionally biased region" description="Polar residues" evidence="1">
    <location>
        <begin position="1"/>
        <end position="12"/>
    </location>
</feature>
<evidence type="ECO:0000313" key="3">
    <source>
        <dbReference type="Proteomes" id="UP000053317"/>
    </source>
</evidence>
<feature type="region of interest" description="Disordered" evidence="1">
    <location>
        <begin position="71"/>
        <end position="95"/>
    </location>
</feature>
<comment type="caution">
    <text evidence="2">The sequence shown here is derived from an EMBL/GenBank/DDBJ whole genome shotgun (WGS) entry which is preliminary data.</text>
</comment>
<dbReference type="Proteomes" id="UP000053317">
    <property type="component" value="Unassembled WGS sequence"/>
</dbReference>
<feature type="region of interest" description="Disordered" evidence="1">
    <location>
        <begin position="196"/>
        <end position="262"/>
    </location>
</feature>
<protein>
    <submittedName>
        <fullName evidence="2">Uncharacterized protein</fullName>
    </submittedName>
</protein>
<keyword evidence="3" id="KW-1185">Reference proteome</keyword>
<evidence type="ECO:0000256" key="1">
    <source>
        <dbReference type="SAM" id="MobiDB-lite"/>
    </source>
</evidence>
<name>A0A0G2H8N1_PHACM</name>
<proteinExistence type="predicted"/>